<dbReference type="AlphaFoldDB" id="A0A417Y5J9"/>
<name>A0A417Y5J9_9ACTN</name>
<dbReference type="SUPFAM" id="SSF52540">
    <property type="entry name" value="P-loop containing nucleoside triphosphate hydrolases"/>
    <property type="match status" value="1"/>
</dbReference>
<gene>
    <name evidence="1" type="ORF">D0Z08_06170</name>
</gene>
<dbReference type="Gene3D" id="3.40.50.300">
    <property type="entry name" value="P-loop containing nucleotide triphosphate hydrolases"/>
    <property type="match status" value="1"/>
</dbReference>
<accession>A0A417Y5J9</accession>
<dbReference type="Pfam" id="PF13469">
    <property type="entry name" value="Sulfotransfer_3"/>
    <property type="match status" value="1"/>
</dbReference>
<dbReference type="Proteomes" id="UP000283644">
    <property type="component" value="Unassembled WGS sequence"/>
</dbReference>
<comment type="caution">
    <text evidence="1">The sequence shown here is derived from an EMBL/GenBank/DDBJ whole genome shotgun (WGS) entry which is preliminary data.</text>
</comment>
<dbReference type="GO" id="GO:0016740">
    <property type="term" value="F:transferase activity"/>
    <property type="evidence" value="ECO:0007669"/>
    <property type="project" value="UniProtKB-KW"/>
</dbReference>
<evidence type="ECO:0000313" key="2">
    <source>
        <dbReference type="Proteomes" id="UP000283644"/>
    </source>
</evidence>
<dbReference type="RefSeq" id="WP_118923735.1">
    <property type="nucleotide sequence ID" value="NZ_QXGH01000011.1"/>
</dbReference>
<organism evidence="1 2">
    <name type="scientific">Nocardioides immobilis</name>
    <dbReference type="NCBI Taxonomy" id="2049295"/>
    <lineage>
        <taxon>Bacteria</taxon>
        <taxon>Bacillati</taxon>
        <taxon>Actinomycetota</taxon>
        <taxon>Actinomycetes</taxon>
        <taxon>Propionibacteriales</taxon>
        <taxon>Nocardioidaceae</taxon>
        <taxon>Nocardioides</taxon>
    </lineage>
</organism>
<reference evidence="1 2" key="1">
    <citation type="submission" date="2018-09" db="EMBL/GenBank/DDBJ databases">
        <title>Genome sequencing of Nocardioides immobilis CCTCC AB 2017083 for comparison to Nocardioides silvaticus.</title>
        <authorList>
            <person name="Li C."/>
            <person name="Wang G."/>
        </authorList>
    </citation>
    <scope>NUCLEOTIDE SEQUENCE [LARGE SCALE GENOMIC DNA]</scope>
    <source>
        <strain evidence="1 2">CCTCC AB 2017083</strain>
    </source>
</reference>
<keyword evidence="1" id="KW-0808">Transferase</keyword>
<dbReference type="InterPro" id="IPR027417">
    <property type="entry name" value="P-loop_NTPase"/>
</dbReference>
<protein>
    <submittedName>
        <fullName evidence="1">Sulfotransferase</fullName>
    </submittedName>
</protein>
<proteinExistence type="predicted"/>
<dbReference type="OrthoDB" id="3785620at2"/>
<dbReference type="EMBL" id="QXGH01000011">
    <property type="protein sequence ID" value="RHW27875.1"/>
    <property type="molecule type" value="Genomic_DNA"/>
</dbReference>
<sequence>MPQYLFVVGLGRSGTTALARVVGSHPRVALGVERYKFLWKPQNVHRLVPDLFAEERFFDFAGSRTTNITPDVPVWSAYYEEVRGKYASAAYVGDKLTEPGTMPALADQFPRPRFLCIVRDVAEVAHSWQARATNPGDRGWRAEHDARAAVKFWNESLVTMLDVREQCPDLVCFVEYADFFGANDDRPLRRVLRFLQLPMTDEIGSAFASARKTHREKIAPKRRDLPGDVAEFVEHEAAHELWHAARALGN</sequence>
<keyword evidence="2" id="KW-1185">Reference proteome</keyword>
<evidence type="ECO:0000313" key="1">
    <source>
        <dbReference type="EMBL" id="RHW27875.1"/>
    </source>
</evidence>